<dbReference type="RefSeq" id="WP_081329594.1">
    <property type="nucleotide sequence ID" value="NZ_FMIQ01000055.1"/>
</dbReference>
<evidence type="ECO:0000313" key="3">
    <source>
        <dbReference type="Proteomes" id="UP000094844"/>
    </source>
</evidence>
<accession>A0A1C6Z253</accession>
<reference evidence="2 3" key="1">
    <citation type="submission" date="2016-09" db="EMBL/GenBank/DDBJ databases">
        <authorList>
            <person name="Capua I."/>
            <person name="De Benedictis P."/>
            <person name="Joannis T."/>
            <person name="Lombin L.H."/>
            <person name="Cattoli G."/>
        </authorList>
    </citation>
    <scope>NUCLEOTIDE SEQUENCE [LARGE SCALE GENOMIC DNA]</scope>
    <source>
        <strain evidence="2 3">GB001</strain>
    </source>
</reference>
<dbReference type="Gene3D" id="2.180.10.10">
    <property type="entry name" value="RHS repeat-associated core"/>
    <property type="match status" value="1"/>
</dbReference>
<dbReference type="Proteomes" id="UP000094844">
    <property type="component" value="Unassembled WGS sequence"/>
</dbReference>
<dbReference type="OrthoDB" id="6626805at2"/>
<gene>
    <name evidence="2" type="ORF">BN1044_02770</name>
</gene>
<keyword evidence="1" id="KW-0732">Signal</keyword>
<name>A0A1C6Z253_HAFAL</name>
<dbReference type="EMBL" id="FMIQ01000055">
    <property type="protein sequence ID" value="SCM53277.1"/>
    <property type="molecule type" value="Genomic_DNA"/>
</dbReference>
<feature type="chain" id="PRO_5008751886" description="Lipoprotein" evidence="1">
    <location>
        <begin position="26"/>
        <end position="273"/>
    </location>
</feature>
<dbReference type="AlphaFoldDB" id="A0A1C6Z253"/>
<evidence type="ECO:0000313" key="2">
    <source>
        <dbReference type="EMBL" id="SCM53277.1"/>
    </source>
</evidence>
<protein>
    <recommendedName>
        <fullName evidence="4">Lipoprotein</fullName>
    </recommendedName>
</protein>
<sequence>MRPPETLLAAATLLAVVLLPSGAIAAPPIIGNSHIVRSNNIILMEGDIVGPAKSYHQYVIGPESQDTLRDISIEFARNGQIEAASQSYGPNPVWESRLMLDDIGWMSRSVVMVQTSNEQDVSQLISAYKMDDRGRIVKVTEVEAGDNTIGITNQYYFYTPDDQVRFYVAVGRNPGFGMYLYRPDGRLEKVVKNDNDTLSTFTDNGKDLSSITKTPHVTYITECQKWDNSGNCILSEKQEIISFDYQGELKSITSRFMLQQDILYYPPHRAAHP</sequence>
<evidence type="ECO:0000256" key="1">
    <source>
        <dbReference type="SAM" id="SignalP"/>
    </source>
</evidence>
<organism evidence="2 3">
    <name type="scientific">Hafnia alvei</name>
    <dbReference type="NCBI Taxonomy" id="569"/>
    <lineage>
        <taxon>Bacteria</taxon>
        <taxon>Pseudomonadati</taxon>
        <taxon>Pseudomonadota</taxon>
        <taxon>Gammaproteobacteria</taxon>
        <taxon>Enterobacterales</taxon>
        <taxon>Hafniaceae</taxon>
        <taxon>Hafnia</taxon>
    </lineage>
</organism>
<proteinExistence type="predicted"/>
<feature type="signal peptide" evidence="1">
    <location>
        <begin position="1"/>
        <end position="25"/>
    </location>
</feature>
<evidence type="ECO:0008006" key="4">
    <source>
        <dbReference type="Google" id="ProtNLM"/>
    </source>
</evidence>